<comment type="caution">
    <text evidence="2">The sequence shown here is derived from an EMBL/GenBank/DDBJ whole genome shotgun (WGS) entry which is preliminary data.</text>
</comment>
<name>A0A9D4LFM8_DREPO</name>
<reference evidence="2" key="2">
    <citation type="submission" date="2020-11" db="EMBL/GenBank/DDBJ databases">
        <authorList>
            <person name="McCartney M.A."/>
            <person name="Auch B."/>
            <person name="Kono T."/>
            <person name="Mallez S."/>
            <person name="Becker A."/>
            <person name="Gohl D.M."/>
            <person name="Silverstein K.A.T."/>
            <person name="Koren S."/>
            <person name="Bechman K.B."/>
            <person name="Herman A."/>
            <person name="Abrahante J.E."/>
            <person name="Garbe J."/>
        </authorList>
    </citation>
    <scope>NUCLEOTIDE SEQUENCE</scope>
    <source>
        <strain evidence="2">Duluth1</strain>
        <tissue evidence="2">Whole animal</tissue>
    </source>
</reference>
<dbReference type="PANTHER" id="PTHR39069">
    <property type="entry name" value="ECDYSONE-INDUCIBLE GENE E1, ISOFORM A"/>
    <property type="match status" value="1"/>
</dbReference>
<dbReference type="AlphaFoldDB" id="A0A9D4LFM8"/>
<keyword evidence="1" id="KW-0732">Signal</keyword>
<dbReference type="Proteomes" id="UP000828390">
    <property type="component" value="Unassembled WGS sequence"/>
</dbReference>
<sequence length="257" mass="26164">MFRFTLVVVAILLANLTEWTNAVALDATCSATSDCTPTYSECTGATGAQTCKCATGYNKQGADCKADLGSTCTLTTDCDTTTHPNSECTGTSGSKTCTCKSGYTKQGTACKANLGTTCTLTTDCDTTTHPNSECTGTSGSKTCTCKSGYTKQGTACKANLGSACTTTTDCDTVTTTDAVCDLNAASKICAVGFDGNCSGDKSTKCPTSATCVSNKCACSTGYIATTTKLCSKSGAEGLVKAMSMLIMVTILIAGKMF</sequence>
<protein>
    <submittedName>
        <fullName evidence="2">Uncharacterized protein</fullName>
    </submittedName>
</protein>
<accession>A0A9D4LFM8</accession>
<keyword evidence="3" id="KW-1185">Reference proteome</keyword>
<feature type="signal peptide" evidence="1">
    <location>
        <begin position="1"/>
        <end position="22"/>
    </location>
</feature>
<dbReference type="EMBL" id="JAIWYP010000003">
    <property type="protein sequence ID" value="KAH3856914.1"/>
    <property type="molecule type" value="Genomic_DNA"/>
</dbReference>
<evidence type="ECO:0000313" key="3">
    <source>
        <dbReference type="Proteomes" id="UP000828390"/>
    </source>
</evidence>
<organism evidence="2 3">
    <name type="scientific">Dreissena polymorpha</name>
    <name type="common">Zebra mussel</name>
    <name type="synonym">Mytilus polymorpha</name>
    <dbReference type="NCBI Taxonomy" id="45954"/>
    <lineage>
        <taxon>Eukaryota</taxon>
        <taxon>Metazoa</taxon>
        <taxon>Spiralia</taxon>
        <taxon>Lophotrochozoa</taxon>
        <taxon>Mollusca</taxon>
        <taxon>Bivalvia</taxon>
        <taxon>Autobranchia</taxon>
        <taxon>Heteroconchia</taxon>
        <taxon>Euheterodonta</taxon>
        <taxon>Imparidentia</taxon>
        <taxon>Neoheterodontei</taxon>
        <taxon>Myida</taxon>
        <taxon>Dreissenoidea</taxon>
        <taxon>Dreissenidae</taxon>
        <taxon>Dreissena</taxon>
    </lineage>
</organism>
<evidence type="ECO:0000313" key="2">
    <source>
        <dbReference type="EMBL" id="KAH3856914.1"/>
    </source>
</evidence>
<feature type="chain" id="PRO_5039262121" evidence="1">
    <location>
        <begin position="23"/>
        <end position="257"/>
    </location>
</feature>
<dbReference type="Gene3D" id="2.90.20.10">
    <property type="entry name" value="Plasmodium vivax P25 domain"/>
    <property type="match status" value="1"/>
</dbReference>
<reference evidence="2" key="1">
    <citation type="journal article" date="2019" name="bioRxiv">
        <title>The Genome of the Zebra Mussel, Dreissena polymorpha: A Resource for Invasive Species Research.</title>
        <authorList>
            <person name="McCartney M.A."/>
            <person name="Auch B."/>
            <person name="Kono T."/>
            <person name="Mallez S."/>
            <person name="Zhang Y."/>
            <person name="Obille A."/>
            <person name="Becker A."/>
            <person name="Abrahante J.E."/>
            <person name="Garbe J."/>
            <person name="Badalamenti J.P."/>
            <person name="Herman A."/>
            <person name="Mangelson H."/>
            <person name="Liachko I."/>
            <person name="Sullivan S."/>
            <person name="Sone E.D."/>
            <person name="Koren S."/>
            <person name="Silverstein K.A.T."/>
            <person name="Beckman K.B."/>
            <person name="Gohl D.M."/>
        </authorList>
    </citation>
    <scope>NUCLEOTIDE SEQUENCE</scope>
    <source>
        <strain evidence="2">Duluth1</strain>
        <tissue evidence="2">Whole animal</tissue>
    </source>
</reference>
<evidence type="ECO:0000256" key="1">
    <source>
        <dbReference type="SAM" id="SignalP"/>
    </source>
</evidence>
<proteinExistence type="predicted"/>
<gene>
    <name evidence="2" type="ORF">DPMN_099509</name>
</gene>
<dbReference type="PANTHER" id="PTHR39069:SF8">
    <property type="entry name" value="FI17111P1"/>
    <property type="match status" value="1"/>
</dbReference>